<dbReference type="GO" id="GO:0010150">
    <property type="term" value="P:leaf senescence"/>
    <property type="evidence" value="ECO:0007669"/>
    <property type="project" value="InterPro"/>
</dbReference>
<keyword evidence="2" id="KW-1185">Reference proteome</keyword>
<dbReference type="PANTHER" id="PTHR36725">
    <property type="entry name" value="SENESCENCE-ASSOCIATED PROTEIN AAF, CHLOROLPLASTIC"/>
    <property type="match status" value="1"/>
</dbReference>
<dbReference type="GO" id="GO:0034599">
    <property type="term" value="P:cellular response to oxidative stress"/>
    <property type="evidence" value="ECO:0007669"/>
    <property type="project" value="TreeGrafter"/>
</dbReference>
<reference evidence="1 2" key="1">
    <citation type="submission" date="2020-08" db="EMBL/GenBank/DDBJ databases">
        <title>Plant Genome Project.</title>
        <authorList>
            <person name="Zhang R.-G."/>
        </authorList>
    </citation>
    <scope>NUCLEOTIDE SEQUENCE [LARGE SCALE GENOMIC DNA]</scope>
    <source>
        <tissue evidence="1">Rhizome</tissue>
    </source>
</reference>
<dbReference type="PANTHER" id="PTHR36725:SF1">
    <property type="entry name" value="SENESCENCE-ASSOCIATED PROTEIN AAF, CHLOROLPLASTIC"/>
    <property type="match status" value="1"/>
</dbReference>
<organism evidence="1 2">
    <name type="scientific">Zingiber officinale</name>
    <name type="common">Ginger</name>
    <name type="synonym">Amomum zingiber</name>
    <dbReference type="NCBI Taxonomy" id="94328"/>
    <lineage>
        <taxon>Eukaryota</taxon>
        <taxon>Viridiplantae</taxon>
        <taxon>Streptophyta</taxon>
        <taxon>Embryophyta</taxon>
        <taxon>Tracheophyta</taxon>
        <taxon>Spermatophyta</taxon>
        <taxon>Magnoliopsida</taxon>
        <taxon>Liliopsida</taxon>
        <taxon>Zingiberales</taxon>
        <taxon>Zingiberaceae</taxon>
        <taxon>Zingiber</taxon>
    </lineage>
</organism>
<accession>A0A8J5HPD7</accession>
<dbReference type="Proteomes" id="UP000734854">
    <property type="component" value="Unassembled WGS sequence"/>
</dbReference>
<comment type="caution">
    <text evidence="1">The sequence shown here is derived from an EMBL/GenBank/DDBJ whole genome shotgun (WGS) entry which is preliminary data.</text>
</comment>
<evidence type="ECO:0000313" key="2">
    <source>
        <dbReference type="Proteomes" id="UP000734854"/>
    </source>
</evidence>
<sequence length="176" mass="20265">MEFLCTSGITRLNDRARQDAAVLRLGFLKLDARAREDTRKIDLGVKEKAARLKHLATDRAQSDLKRVADQHWSDGALEADLRRADFIFRRRAMEDAYMALKVEDFIRNIHDMMANKFYQFPSNERSFSLKDKMGFITLKKNGKALDLFADEVTTDRMQAIQEAYWTMASALLPSSP</sequence>
<dbReference type="AlphaFoldDB" id="A0A8J5HPD7"/>
<evidence type="ECO:0000313" key="1">
    <source>
        <dbReference type="EMBL" id="KAG6528233.1"/>
    </source>
</evidence>
<dbReference type="EMBL" id="JACMSC010000003">
    <property type="protein sequence ID" value="KAG6528233.1"/>
    <property type="molecule type" value="Genomic_DNA"/>
</dbReference>
<dbReference type="InterPro" id="IPR044973">
    <property type="entry name" value="AAF-like"/>
</dbReference>
<protein>
    <submittedName>
        <fullName evidence="1">Uncharacterized protein</fullName>
    </submittedName>
</protein>
<dbReference type="GO" id="GO:0009507">
    <property type="term" value="C:chloroplast"/>
    <property type="evidence" value="ECO:0007669"/>
    <property type="project" value="TreeGrafter"/>
</dbReference>
<name>A0A8J5HPD7_ZINOF</name>
<gene>
    <name evidence="1" type="ORF">ZIOFF_010384</name>
</gene>
<proteinExistence type="predicted"/>